<dbReference type="Proteomes" id="UP000255087">
    <property type="component" value="Unassembled WGS sequence"/>
</dbReference>
<organism evidence="1 2">
    <name type="scientific">Yersinia pseudotuberculosis</name>
    <dbReference type="NCBI Taxonomy" id="633"/>
    <lineage>
        <taxon>Bacteria</taxon>
        <taxon>Pseudomonadati</taxon>
        <taxon>Pseudomonadota</taxon>
        <taxon>Gammaproteobacteria</taxon>
        <taxon>Enterobacterales</taxon>
        <taxon>Yersiniaceae</taxon>
        <taxon>Yersinia</taxon>
    </lineage>
</organism>
<proteinExistence type="predicted"/>
<reference evidence="1 2" key="1">
    <citation type="submission" date="2018-06" db="EMBL/GenBank/DDBJ databases">
        <authorList>
            <consortium name="Pathogen Informatics"/>
            <person name="Doyle S."/>
        </authorList>
    </citation>
    <scope>NUCLEOTIDE SEQUENCE [LARGE SCALE GENOMIC DNA]</scope>
    <source>
        <strain evidence="1 2">NCTC8580</strain>
    </source>
</reference>
<dbReference type="AlphaFoldDB" id="A0A380Q646"/>
<evidence type="ECO:0000313" key="1">
    <source>
        <dbReference type="EMBL" id="SUP81246.1"/>
    </source>
</evidence>
<protein>
    <submittedName>
        <fullName evidence="1">Uncharacterized protein</fullName>
    </submittedName>
</protein>
<dbReference type="RefSeq" id="WP_115115215.1">
    <property type="nucleotide sequence ID" value="NZ_UHJC01000001.1"/>
</dbReference>
<accession>A0A380Q646</accession>
<evidence type="ECO:0000313" key="2">
    <source>
        <dbReference type="Proteomes" id="UP000255087"/>
    </source>
</evidence>
<sequence length="60" mass="6517">MSTPRMGYCPRCKQDCEITFATKAIHEKTGKVILPKKGKVLVIPHCTACRKPKSSGGTAL</sequence>
<name>A0A380Q646_YERPU</name>
<gene>
    <name evidence="1" type="ORF">NCTC8580_01329</name>
</gene>
<dbReference type="EMBL" id="UHJC01000001">
    <property type="protein sequence ID" value="SUP81246.1"/>
    <property type="molecule type" value="Genomic_DNA"/>
</dbReference>